<dbReference type="InterPro" id="IPR006202">
    <property type="entry name" value="Neur_chan_lig-bd"/>
</dbReference>
<dbReference type="GO" id="GO:0004888">
    <property type="term" value="F:transmembrane signaling receptor activity"/>
    <property type="evidence" value="ECO:0007669"/>
    <property type="project" value="InterPro"/>
</dbReference>
<sequence>MRNLIFFLLIHSFHLIDAKRKSQSGTDRAFEKNDDEGMWQIDDEQLRPWAYSTVKPSTESVSIKAEETPTVTEESTTTTTTTIATTTISGETKKPDDIQKLLNDGVSDLSNITQALEEEHGEVDSKNRTILWLDAKWKAEDRQLNLSAIAECKAWRTQWERDTNETLSEVIEIKNETSPITEEELNLVDSEVVDNKKRLLELGLAEDLLKEFKAIGIIWKEVCGLHERDLWFRKTEDAKKIGVTEISPICEPFKEELNPDTAKLAKLAEMLNEIVFNATELGIRLFNTTDSTSELIKKSKEIDGESMKDETSKEAQLSTSGFDETHHHHQVIGVIDRRQFPDYPQTIQKESELGIDPKDEQWQWNQHQNQRHHIRPGVLLRVKRMAVEVKEEVKSEEWTDEKPESQEAIDSAEVIVVDEEGKPINTTTKSNKFFHRWIEIDATEETSPTLSFLSPKALEALGLDIPGEAYKRYEKVSLYLPGICAEYVPKAVDEFDSSNFEGVEIEGPIGVNISALEAAGVNLTALAEKLRNDTEVDDILSRTNGSVRTLGGSYILPVLNKNQYDPFSAPIVFQGSAVSVRFGIYIESMSNFQTSTMDYDMDIYLMMAWRDARLVNPYEKPILVKEEEILEKIWRPDPFFANAKEAEFHEVTFLNFLMRIFPDGLVLYETRIKLRPACNLILCKYPHDKQTCELQIKSFAYPIETVRFEWFTRKKDAIDKNPDVKLPELYIDRYDPRTCNRTRKSGEFSCLRAVFRLKRDVGFHVAQTYIPTSLALMFSWVGVWLPEEFMEGRIGVAITVLLTLSTESAGAREHLPSVSYLKAIDLWFGFITGFVFFTLLQTLFVIGFDKRAGQLRKWAMKKKADVTEELRDAILTKANRYHKTGRYLDNFCRVFYPLSFLLFLIMYYFVFTEGRQDDCISRRD</sequence>
<reference evidence="16" key="1">
    <citation type="submission" date="2024-02" db="UniProtKB">
        <authorList>
            <consortium name="WormBaseParasite"/>
        </authorList>
    </citation>
    <scope>IDENTIFICATION</scope>
</reference>
<dbReference type="Gene3D" id="1.20.58.390">
    <property type="entry name" value="Neurotransmitter-gated ion-channel transmembrane domain"/>
    <property type="match status" value="1"/>
</dbReference>
<keyword evidence="15" id="KW-1185">Reference proteome</keyword>
<evidence type="ECO:0000256" key="4">
    <source>
        <dbReference type="ARBA" id="ARBA00022475"/>
    </source>
</evidence>
<dbReference type="InterPro" id="IPR036719">
    <property type="entry name" value="Neuro-gated_channel_TM_sf"/>
</dbReference>
<evidence type="ECO:0000256" key="2">
    <source>
        <dbReference type="ARBA" id="ARBA00004236"/>
    </source>
</evidence>
<evidence type="ECO:0000256" key="3">
    <source>
        <dbReference type="ARBA" id="ARBA00022448"/>
    </source>
</evidence>
<evidence type="ECO:0000313" key="16">
    <source>
        <dbReference type="WBParaSite" id="MBELARI_LOCUS19906"/>
    </source>
</evidence>
<dbReference type="PRINTS" id="PR00252">
    <property type="entry name" value="NRIONCHANNEL"/>
</dbReference>
<feature type="domain" description="Neurotransmitter-gated ion-channel ligand-binding" evidence="13">
    <location>
        <begin position="561"/>
        <end position="731"/>
    </location>
</feature>
<evidence type="ECO:0000256" key="10">
    <source>
        <dbReference type="ARBA" id="ARBA00023303"/>
    </source>
</evidence>
<evidence type="ECO:0000259" key="14">
    <source>
        <dbReference type="Pfam" id="PF02932"/>
    </source>
</evidence>
<feature type="signal peptide" evidence="11">
    <location>
        <begin position="1"/>
        <end position="18"/>
    </location>
</feature>
<comment type="subcellular location">
    <subcellularLocation>
        <location evidence="2">Cell membrane</location>
    </subcellularLocation>
    <subcellularLocation>
        <location evidence="1">Membrane</location>
        <topology evidence="1">Multi-pass membrane protein</topology>
    </subcellularLocation>
</comment>
<dbReference type="PROSITE" id="PS00236">
    <property type="entry name" value="NEUROTR_ION_CHANNEL"/>
    <property type="match status" value="1"/>
</dbReference>
<evidence type="ECO:0000256" key="8">
    <source>
        <dbReference type="ARBA" id="ARBA00023065"/>
    </source>
</evidence>
<feature type="domain" description="Neurotransmitter-gated ion-channel transmembrane" evidence="14">
    <location>
        <begin position="768"/>
        <end position="879"/>
    </location>
</feature>
<accession>A0AAF3J6V9</accession>
<keyword evidence="9 11" id="KW-0472">Membrane</keyword>
<dbReference type="FunFam" id="1.20.58.390:FF:000055">
    <property type="entry name" value="Ligand-Gated ion Channel"/>
    <property type="match status" value="1"/>
</dbReference>
<evidence type="ECO:0000256" key="11">
    <source>
        <dbReference type="RuleBase" id="RU000687"/>
    </source>
</evidence>
<feature type="transmembrane region" description="Helical" evidence="11">
    <location>
        <begin position="826"/>
        <end position="848"/>
    </location>
</feature>
<comment type="caution">
    <text evidence="11">Lacks conserved residue(s) required for the propagation of feature annotation.</text>
</comment>
<evidence type="ECO:0000313" key="15">
    <source>
        <dbReference type="Proteomes" id="UP000887575"/>
    </source>
</evidence>
<dbReference type="Gene3D" id="2.70.170.10">
    <property type="entry name" value="Neurotransmitter-gated ion-channel ligand-binding domain"/>
    <property type="match status" value="1"/>
</dbReference>
<name>A0AAF3J6V9_9BILA</name>
<keyword evidence="5 11" id="KW-0812">Transmembrane</keyword>
<dbReference type="InterPro" id="IPR006028">
    <property type="entry name" value="GABAA/Glycine_rcpt"/>
</dbReference>
<organism evidence="15 16">
    <name type="scientific">Mesorhabditis belari</name>
    <dbReference type="NCBI Taxonomy" id="2138241"/>
    <lineage>
        <taxon>Eukaryota</taxon>
        <taxon>Metazoa</taxon>
        <taxon>Ecdysozoa</taxon>
        <taxon>Nematoda</taxon>
        <taxon>Chromadorea</taxon>
        <taxon>Rhabditida</taxon>
        <taxon>Rhabditina</taxon>
        <taxon>Rhabditomorpha</taxon>
        <taxon>Rhabditoidea</taxon>
        <taxon>Rhabditidae</taxon>
        <taxon>Mesorhabditinae</taxon>
        <taxon>Mesorhabditis</taxon>
    </lineage>
</organism>
<evidence type="ECO:0000256" key="1">
    <source>
        <dbReference type="ARBA" id="ARBA00004141"/>
    </source>
</evidence>
<dbReference type="AlphaFoldDB" id="A0AAF3J6V9"/>
<dbReference type="Pfam" id="PF02932">
    <property type="entry name" value="Neur_chan_memb"/>
    <property type="match status" value="1"/>
</dbReference>
<dbReference type="Proteomes" id="UP000887575">
    <property type="component" value="Unassembled WGS sequence"/>
</dbReference>
<protein>
    <submittedName>
        <fullName evidence="16">Uncharacterized protein</fullName>
    </submittedName>
</protein>
<evidence type="ECO:0000256" key="12">
    <source>
        <dbReference type="SAM" id="MobiDB-lite"/>
    </source>
</evidence>
<feature type="chain" id="PRO_5041783740" evidence="11">
    <location>
        <begin position="19"/>
        <end position="924"/>
    </location>
</feature>
<dbReference type="SUPFAM" id="SSF90112">
    <property type="entry name" value="Neurotransmitter-gated ion-channel transmembrane pore"/>
    <property type="match status" value="1"/>
</dbReference>
<dbReference type="PRINTS" id="PR00253">
    <property type="entry name" value="GABAARECEPTR"/>
</dbReference>
<keyword evidence="7 11" id="KW-1133">Transmembrane helix</keyword>
<comment type="similarity">
    <text evidence="11">Belongs to the ligand-gated ion channel (TC 1.A.9) family.</text>
</comment>
<dbReference type="InterPro" id="IPR038050">
    <property type="entry name" value="Neuro_actylchol_rec"/>
</dbReference>
<feature type="compositionally biased region" description="Basic and acidic residues" evidence="12">
    <location>
        <begin position="301"/>
        <end position="313"/>
    </location>
</feature>
<dbReference type="WBParaSite" id="MBELARI_LOCUS19906">
    <property type="protein sequence ID" value="MBELARI_LOCUS19906"/>
    <property type="gene ID" value="MBELARI_LOCUS19906"/>
</dbReference>
<evidence type="ECO:0000256" key="6">
    <source>
        <dbReference type="ARBA" id="ARBA00022729"/>
    </source>
</evidence>
<keyword evidence="8 11" id="KW-0406">Ion transport</keyword>
<keyword evidence="3 11" id="KW-0813">Transport</keyword>
<keyword evidence="10 11" id="KW-0407">Ion channel</keyword>
<feature type="transmembrane region" description="Helical" evidence="11">
    <location>
        <begin position="890"/>
        <end position="910"/>
    </location>
</feature>
<dbReference type="GO" id="GO:0005886">
    <property type="term" value="C:plasma membrane"/>
    <property type="evidence" value="ECO:0007669"/>
    <property type="project" value="UniProtKB-SubCell"/>
</dbReference>
<dbReference type="FunFam" id="2.70.170.10:FF:000052">
    <property type="entry name" value="Ligand-Gated ion Channel"/>
    <property type="match status" value="1"/>
</dbReference>
<dbReference type="GO" id="GO:0005230">
    <property type="term" value="F:extracellular ligand-gated monoatomic ion channel activity"/>
    <property type="evidence" value="ECO:0007669"/>
    <property type="project" value="InterPro"/>
</dbReference>
<evidence type="ECO:0000256" key="5">
    <source>
        <dbReference type="ARBA" id="ARBA00022692"/>
    </source>
</evidence>
<dbReference type="InterPro" id="IPR006201">
    <property type="entry name" value="Neur_channel"/>
</dbReference>
<dbReference type="CDD" id="cd19049">
    <property type="entry name" value="LGIC_TM_anion"/>
    <property type="match status" value="1"/>
</dbReference>
<dbReference type="InterPro" id="IPR018000">
    <property type="entry name" value="Neurotransmitter_ion_chnl_CS"/>
</dbReference>
<keyword evidence="6 11" id="KW-0732">Signal</keyword>
<proteinExistence type="inferred from homology"/>
<keyword evidence="4" id="KW-1003">Cell membrane</keyword>
<evidence type="ECO:0000259" key="13">
    <source>
        <dbReference type="Pfam" id="PF02931"/>
    </source>
</evidence>
<dbReference type="PANTHER" id="PTHR18945">
    <property type="entry name" value="NEUROTRANSMITTER GATED ION CHANNEL"/>
    <property type="match status" value="1"/>
</dbReference>
<dbReference type="InterPro" id="IPR036734">
    <property type="entry name" value="Neur_chan_lig-bd_sf"/>
</dbReference>
<evidence type="ECO:0000256" key="7">
    <source>
        <dbReference type="ARBA" id="ARBA00022989"/>
    </source>
</evidence>
<feature type="region of interest" description="Disordered" evidence="12">
    <location>
        <begin position="301"/>
        <end position="326"/>
    </location>
</feature>
<dbReference type="SUPFAM" id="SSF63712">
    <property type="entry name" value="Nicotinic receptor ligand binding domain-like"/>
    <property type="match status" value="1"/>
</dbReference>
<dbReference type="InterPro" id="IPR006029">
    <property type="entry name" value="Neurotrans-gated_channel_TM"/>
</dbReference>
<evidence type="ECO:0000256" key="9">
    <source>
        <dbReference type="ARBA" id="ARBA00023136"/>
    </source>
</evidence>
<dbReference type="Pfam" id="PF02931">
    <property type="entry name" value="Neur_chan_LBD"/>
    <property type="match status" value="1"/>
</dbReference>
<dbReference type="CDD" id="cd18987">
    <property type="entry name" value="LGIC_ECD_anion"/>
    <property type="match status" value="1"/>
</dbReference>